<accession>E4XZ76</accession>
<evidence type="ECO:0000256" key="1">
    <source>
        <dbReference type="ARBA" id="ARBA00004141"/>
    </source>
</evidence>
<evidence type="ECO:0000313" key="10">
    <source>
        <dbReference type="Proteomes" id="UP000001307"/>
    </source>
</evidence>
<evidence type="ECO:0000256" key="2">
    <source>
        <dbReference type="ARBA" id="ARBA00006824"/>
    </source>
</evidence>
<dbReference type="GO" id="GO:0016020">
    <property type="term" value="C:membrane"/>
    <property type="evidence" value="ECO:0007669"/>
    <property type="project" value="UniProtKB-SubCell"/>
</dbReference>
<proteinExistence type="inferred from homology"/>
<dbReference type="PANTHER" id="PTHR11266:SF17">
    <property type="entry name" value="PROTEIN MPV17"/>
    <property type="match status" value="1"/>
</dbReference>
<evidence type="ECO:0000256" key="6">
    <source>
        <dbReference type="ARBA" id="ARBA00049743"/>
    </source>
</evidence>
<dbReference type="GO" id="GO:0005737">
    <property type="term" value="C:cytoplasm"/>
    <property type="evidence" value="ECO:0007669"/>
    <property type="project" value="TreeGrafter"/>
</dbReference>
<evidence type="ECO:0000256" key="5">
    <source>
        <dbReference type="ARBA" id="ARBA00023136"/>
    </source>
</evidence>
<feature type="transmembrane region" description="Helical" evidence="8">
    <location>
        <begin position="158"/>
        <end position="174"/>
    </location>
</feature>
<evidence type="ECO:0000256" key="3">
    <source>
        <dbReference type="ARBA" id="ARBA00022692"/>
    </source>
</evidence>
<name>E4XZ76_OIKDI</name>
<protein>
    <recommendedName>
        <fullName evidence="6">Mitochondrial inner membrane protein Mpv17</fullName>
    </recommendedName>
    <alternativeName>
        <fullName evidence="7">Protein Mpv17</fullName>
    </alternativeName>
</protein>
<dbReference type="OrthoDB" id="10267969at2759"/>
<dbReference type="InParanoid" id="E4XZ76"/>
<keyword evidence="10" id="KW-1185">Reference proteome</keyword>
<keyword evidence="4 8" id="KW-1133">Transmembrane helix</keyword>
<dbReference type="AlphaFoldDB" id="E4XZ76"/>
<dbReference type="Pfam" id="PF04117">
    <property type="entry name" value="Mpv17_PMP22"/>
    <property type="match status" value="1"/>
</dbReference>
<organism evidence="9">
    <name type="scientific">Oikopleura dioica</name>
    <name type="common">Tunicate</name>
    <dbReference type="NCBI Taxonomy" id="34765"/>
    <lineage>
        <taxon>Eukaryota</taxon>
        <taxon>Metazoa</taxon>
        <taxon>Chordata</taxon>
        <taxon>Tunicata</taxon>
        <taxon>Appendicularia</taxon>
        <taxon>Copelata</taxon>
        <taxon>Oikopleuridae</taxon>
        <taxon>Oikopleura</taxon>
    </lineage>
</organism>
<dbReference type="InterPro" id="IPR007248">
    <property type="entry name" value="Mpv17_PMP22"/>
</dbReference>
<dbReference type="FunCoup" id="E4XZ76">
    <property type="interactions" value="57"/>
</dbReference>
<dbReference type="Proteomes" id="UP000001307">
    <property type="component" value="Unassembled WGS sequence"/>
</dbReference>
<evidence type="ECO:0000313" key="9">
    <source>
        <dbReference type="EMBL" id="CBY14938.1"/>
    </source>
</evidence>
<dbReference type="EMBL" id="FN653384">
    <property type="protein sequence ID" value="CBY14938.1"/>
    <property type="molecule type" value="Genomic_DNA"/>
</dbReference>
<feature type="transmembrane region" description="Helical" evidence="8">
    <location>
        <begin position="92"/>
        <end position="110"/>
    </location>
</feature>
<keyword evidence="3 8" id="KW-0812">Transmembrane</keyword>
<feature type="transmembrane region" description="Helical" evidence="8">
    <location>
        <begin position="63"/>
        <end position="80"/>
    </location>
</feature>
<comment type="similarity">
    <text evidence="2 8">Belongs to the peroxisomal membrane protein PXMP2/4 family.</text>
</comment>
<evidence type="ECO:0000256" key="4">
    <source>
        <dbReference type="ARBA" id="ARBA00022989"/>
    </source>
</evidence>
<sequence length="181" mass="20958">MRFLAARLVSRYDQMLQKRPLLTQCITAGTLCALGDVLAQQVFEKPEVHNYARTLKMGGFGFFYYAPLCSKWMVLAERLFPGTSPASMIKKVVVDQLIISSILMTCFLIINEVIDGRGVDSGLKKIEKDFTTMIVANWQVWVPTQFINFYFMPLHYRVIYINVVAFFWNIYVSWKAHSHLR</sequence>
<comment type="subcellular location">
    <subcellularLocation>
        <location evidence="1">Membrane</location>
        <topology evidence="1">Multi-pass membrane protein</topology>
    </subcellularLocation>
</comment>
<dbReference type="PANTHER" id="PTHR11266">
    <property type="entry name" value="PEROXISOMAL MEMBRANE PROTEIN 2, PXMP2 MPV17"/>
    <property type="match status" value="1"/>
</dbReference>
<reference evidence="9" key="1">
    <citation type="journal article" date="2010" name="Science">
        <title>Plasticity of animal genome architecture unmasked by rapid evolution of a pelagic tunicate.</title>
        <authorList>
            <person name="Denoeud F."/>
            <person name="Henriet S."/>
            <person name="Mungpakdee S."/>
            <person name="Aury J.M."/>
            <person name="Da Silva C."/>
            <person name="Brinkmann H."/>
            <person name="Mikhaleva J."/>
            <person name="Olsen L.C."/>
            <person name="Jubin C."/>
            <person name="Canestro C."/>
            <person name="Bouquet J.M."/>
            <person name="Danks G."/>
            <person name="Poulain J."/>
            <person name="Campsteijn C."/>
            <person name="Adamski M."/>
            <person name="Cross I."/>
            <person name="Yadetie F."/>
            <person name="Muffato M."/>
            <person name="Louis A."/>
            <person name="Butcher S."/>
            <person name="Tsagkogeorga G."/>
            <person name="Konrad A."/>
            <person name="Singh S."/>
            <person name="Jensen M.F."/>
            <person name="Cong E.H."/>
            <person name="Eikeseth-Otteraa H."/>
            <person name="Noel B."/>
            <person name="Anthouard V."/>
            <person name="Porcel B.M."/>
            <person name="Kachouri-Lafond R."/>
            <person name="Nishino A."/>
            <person name="Ugolini M."/>
            <person name="Chourrout P."/>
            <person name="Nishida H."/>
            <person name="Aasland R."/>
            <person name="Huzurbazar S."/>
            <person name="Westhof E."/>
            <person name="Delsuc F."/>
            <person name="Lehrach H."/>
            <person name="Reinhardt R."/>
            <person name="Weissenbach J."/>
            <person name="Roy S.W."/>
            <person name="Artiguenave F."/>
            <person name="Postlethwait J.H."/>
            <person name="Manak J.R."/>
            <person name="Thompson E.M."/>
            <person name="Jaillon O."/>
            <person name="Du Pasquier L."/>
            <person name="Boudinot P."/>
            <person name="Liberles D.A."/>
            <person name="Volff J.N."/>
            <person name="Philippe H."/>
            <person name="Lenhard B."/>
            <person name="Roest Crollius H."/>
            <person name="Wincker P."/>
            <person name="Chourrout D."/>
        </authorList>
    </citation>
    <scope>NUCLEOTIDE SEQUENCE [LARGE SCALE GENOMIC DNA]</scope>
</reference>
<gene>
    <name evidence="9" type="ORF">GSOID_T00010033001</name>
</gene>
<keyword evidence="5 8" id="KW-0472">Membrane</keyword>
<evidence type="ECO:0000256" key="7">
    <source>
        <dbReference type="ARBA" id="ARBA00049801"/>
    </source>
</evidence>
<evidence type="ECO:0000256" key="8">
    <source>
        <dbReference type="RuleBase" id="RU363053"/>
    </source>
</evidence>